<accession>A0AAJ0FIZ0</accession>
<keyword evidence="2" id="KW-1185">Reference proteome</keyword>
<evidence type="ECO:0000313" key="2">
    <source>
        <dbReference type="Proteomes" id="UP001244011"/>
    </source>
</evidence>
<proteinExistence type="predicted"/>
<dbReference type="RefSeq" id="XP_060278798.1">
    <property type="nucleotide sequence ID" value="XM_060423075.1"/>
</dbReference>
<organism evidence="1 2">
    <name type="scientific">Phialemonium atrogriseum</name>
    <dbReference type="NCBI Taxonomy" id="1093897"/>
    <lineage>
        <taxon>Eukaryota</taxon>
        <taxon>Fungi</taxon>
        <taxon>Dikarya</taxon>
        <taxon>Ascomycota</taxon>
        <taxon>Pezizomycotina</taxon>
        <taxon>Sordariomycetes</taxon>
        <taxon>Sordariomycetidae</taxon>
        <taxon>Cephalothecales</taxon>
        <taxon>Cephalothecaceae</taxon>
        <taxon>Phialemonium</taxon>
    </lineage>
</organism>
<dbReference type="AlphaFoldDB" id="A0AAJ0FIZ0"/>
<comment type="caution">
    <text evidence="1">The sequence shown here is derived from an EMBL/GenBank/DDBJ whole genome shotgun (WGS) entry which is preliminary data.</text>
</comment>
<gene>
    <name evidence="1" type="ORF">QBC33DRAFT_257536</name>
</gene>
<dbReference type="GeneID" id="85306262"/>
<reference evidence="1" key="1">
    <citation type="submission" date="2023-06" db="EMBL/GenBank/DDBJ databases">
        <title>Genome-scale phylogeny and comparative genomics of the fungal order Sordariales.</title>
        <authorList>
            <consortium name="Lawrence Berkeley National Laboratory"/>
            <person name="Hensen N."/>
            <person name="Bonometti L."/>
            <person name="Westerberg I."/>
            <person name="Brannstrom I.O."/>
            <person name="Guillou S."/>
            <person name="Cros-Aarteil S."/>
            <person name="Calhoun S."/>
            <person name="Haridas S."/>
            <person name="Kuo A."/>
            <person name="Mondo S."/>
            <person name="Pangilinan J."/>
            <person name="Riley R."/>
            <person name="Labutti K."/>
            <person name="Andreopoulos B."/>
            <person name="Lipzen A."/>
            <person name="Chen C."/>
            <person name="Yanf M."/>
            <person name="Daum C."/>
            <person name="Ng V."/>
            <person name="Clum A."/>
            <person name="Steindorff A."/>
            <person name="Ohm R."/>
            <person name="Martin F."/>
            <person name="Silar P."/>
            <person name="Natvig D."/>
            <person name="Lalanne C."/>
            <person name="Gautier V."/>
            <person name="Ament-Velasquez S.L."/>
            <person name="Kruys A."/>
            <person name="Hutchinson M.I."/>
            <person name="Powell A.J."/>
            <person name="Barry K."/>
            <person name="Miller A.N."/>
            <person name="Grigoriev I.V."/>
            <person name="Debuchy R."/>
            <person name="Gladieux P."/>
            <person name="Thoren M.H."/>
            <person name="Johannesson H."/>
        </authorList>
    </citation>
    <scope>NUCLEOTIDE SEQUENCE</scope>
    <source>
        <strain evidence="1">8032-3</strain>
    </source>
</reference>
<dbReference type="Proteomes" id="UP001244011">
    <property type="component" value="Unassembled WGS sequence"/>
</dbReference>
<sequence length="283" mass="29465">MEAAAASRVGAGLLGEIEETSLDEILASLRTSLTTTTTTVIGGNIPNANPIPNTPRPKEFPFAPLNDLVHRHIRATQSAPLAVSGRHLPLLYALVATLIAPPHNKAVSVVDMDGRFDVTRIPECAPFPFPFPSPAAPLPSTVRIRPSDLDHVHVSLPARGGRSHVADAVAAAEKFMLYGRHGSRSREWWGTLVVGGGTEPVGGGGDVAVTAGWRGWLRVDRAEVGGFGGGGGVEEALAGRDGRAAAVDAAGWVAGSVWGGFAFGGEADGEVVVDRAEDPRDTR</sequence>
<name>A0AAJ0FIZ0_9PEZI</name>
<evidence type="ECO:0000313" key="1">
    <source>
        <dbReference type="EMBL" id="KAK1762585.1"/>
    </source>
</evidence>
<protein>
    <submittedName>
        <fullName evidence="1">Uncharacterized protein</fullName>
    </submittedName>
</protein>
<dbReference type="EMBL" id="MU839035">
    <property type="protein sequence ID" value="KAK1762585.1"/>
    <property type="molecule type" value="Genomic_DNA"/>
</dbReference>